<feature type="signal peptide" evidence="1">
    <location>
        <begin position="1"/>
        <end position="19"/>
    </location>
</feature>
<feature type="chain" id="PRO_5036366686" evidence="1">
    <location>
        <begin position="20"/>
        <end position="265"/>
    </location>
</feature>
<dbReference type="AlphaFoldDB" id="A0A5B0S2T4"/>
<name>A0A5B0S2T4_PUCGR</name>
<evidence type="ECO:0000313" key="4">
    <source>
        <dbReference type="Proteomes" id="UP000324748"/>
    </source>
</evidence>
<evidence type="ECO:0000313" key="2">
    <source>
        <dbReference type="EMBL" id="KAA1115565.1"/>
    </source>
</evidence>
<dbReference type="Proteomes" id="UP000325313">
    <property type="component" value="Unassembled WGS sequence"/>
</dbReference>
<sequence>MATLVRLIAIILLFQSGWALTVVTGEGYATSAFVESYFKHTSRIFHNFAQSSRAKILPKVLGEGFTGSTRTMCTRWQSGAWSLISKTIATFQDHFNRRGKQINKDPHLHLGFRATSHWPISKDNTSTELMMKSYHTQDSELLAQIVEPSPARAVINYPAETFVVIPPNTLFSQVSSVNSLLASQSTSKTSTPFVPLVPHIMKSLSFSSTHHATKKISRDIANASINLNASSSRSDKRLVYRRPAGSPMAMSAIPLQRGRMAAWKF</sequence>
<evidence type="ECO:0000313" key="3">
    <source>
        <dbReference type="EMBL" id="KAA1132436.1"/>
    </source>
</evidence>
<evidence type="ECO:0000256" key="1">
    <source>
        <dbReference type="SAM" id="SignalP"/>
    </source>
</evidence>
<organism evidence="3 5">
    <name type="scientific">Puccinia graminis f. sp. tritici</name>
    <dbReference type="NCBI Taxonomy" id="56615"/>
    <lineage>
        <taxon>Eukaryota</taxon>
        <taxon>Fungi</taxon>
        <taxon>Dikarya</taxon>
        <taxon>Basidiomycota</taxon>
        <taxon>Pucciniomycotina</taxon>
        <taxon>Pucciniomycetes</taxon>
        <taxon>Pucciniales</taxon>
        <taxon>Pucciniaceae</taxon>
        <taxon>Puccinia</taxon>
    </lineage>
</organism>
<dbReference type="EMBL" id="VSWC01000014">
    <property type="protein sequence ID" value="KAA1115565.1"/>
    <property type="molecule type" value="Genomic_DNA"/>
</dbReference>
<reference evidence="4 5" key="1">
    <citation type="submission" date="2019-05" db="EMBL/GenBank/DDBJ databases">
        <title>Emergence of the Ug99 lineage of the wheat stem rust pathogen through somatic hybridization.</title>
        <authorList>
            <person name="Li F."/>
            <person name="Upadhyaya N.M."/>
            <person name="Sperschneider J."/>
            <person name="Matny O."/>
            <person name="Nguyen-Phuc H."/>
            <person name="Mago R."/>
            <person name="Raley C."/>
            <person name="Miller M.E."/>
            <person name="Silverstein K.A.T."/>
            <person name="Henningsen E."/>
            <person name="Hirsch C.D."/>
            <person name="Visser B."/>
            <person name="Pretorius Z.A."/>
            <person name="Steffenson B.J."/>
            <person name="Schwessinger B."/>
            <person name="Dodds P.N."/>
            <person name="Figueroa M."/>
        </authorList>
    </citation>
    <scope>NUCLEOTIDE SEQUENCE [LARGE SCALE GENOMIC DNA]</scope>
    <source>
        <strain evidence="2">21-0</strain>
        <strain evidence="3 5">Ug99</strain>
    </source>
</reference>
<gene>
    <name evidence="2" type="ORF">PGT21_037072</name>
    <name evidence="3" type="ORF">PGTUg99_008261</name>
</gene>
<evidence type="ECO:0000313" key="5">
    <source>
        <dbReference type="Proteomes" id="UP000325313"/>
    </source>
</evidence>
<keyword evidence="1" id="KW-0732">Signal</keyword>
<comment type="caution">
    <text evidence="3">The sequence shown here is derived from an EMBL/GenBank/DDBJ whole genome shotgun (WGS) entry which is preliminary data.</text>
</comment>
<accession>A0A5B0S2T4</accession>
<protein>
    <submittedName>
        <fullName evidence="3">Uncharacterized protein</fullName>
    </submittedName>
</protein>
<proteinExistence type="predicted"/>
<dbReference type="EMBL" id="VDEP01000080">
    <property type="protein sequence ID" value="KAA1132436.1"/>
    <property type="molecule type" value="Genomic_DNA"/>
</dbReference>
<dbReference type="OrthoDB" id="2497684at2759"/>
<dbReference type="Proteomes" id="UP000324748">
    <property type="component" value="Unassembled WGS sequence"/>
</dbReference>
<keyword evidence="4" id="KW-1185">Reference proteome</keyword>